<organism evidence="3 4">
    <name type="scientific">Apiospora aurea</name>
    <dbReference type="NCBI Taxonomy" id="335848"/>
    <lineage>
        <taxon>Eukaryota</taxon>
        <taxon>Fungi</taxon>
        <taxon>Dikarya</taxon>
        <taxon>Ascomycota</taxon>
        <taxon>Pezizomycotina</taxon>
        <taxon>Sordariomycetes</taxon>
        <taxon>Xylariomycetidae</taxon>
        <taxon>Amphisphaeriales</taxon>
        <taxon>Apiosporaceae</taxon>
        <taxon>Apiospora</taxon>
    </lineage>
</organism>
<dbReference type="GeneID" id="92073615"/>
<sequence length="631" mass="68500">MAEQLAVRSVVNTAALPQVLNDDLDKAQCKLSERFARLVALKAPTHQLEPVQELARRELTELCPSTTVVENNAGSKIPSEELNAASASESASVAIRSSSPASATPHSKPSSITDESRNSGTSCMTTIASTSTTEGQEVLELEKGVFVAPKLLIPCDDVEKWNTIQPRLEDALLNLFKPKPGLDPSLSLELVMAGPFKAPLKPSIVLTCCNEPHRKRLKKLLKSQKWLASTGYPLAVVVDPIQQLSLVQRRTEPSPYGHNTVALSVGLGVGLGLGILSLMASIAFLLWRRRRRFHSNTSRRETDESGNRILSWIRGQDSIRKGPNTMISEDSPGLEEQYASNARTMQQSNLPGFKLAPEAAMAQHTPTSKSMHKPPSSVFAQMDSLERVTMCGAPAMVYIRGSQHAYFTIGGTVLIDGSMYGLAAGNSLIHPNWGKYLPEKVPEYTGGNNVGSPPPDLESDSDSGSESNTASPWVCPVHERGNGTNTPEAHSPQQIGDNVTCIHSSLSVSRPSHQQYRPQAVDILSEREMIGIIQAPVTSHHDHGQEKVRLDWGLIELIDNRCWTVNKLISDPSSSPEEITSIAETAHLLHGEVTVVAGFTGVVKGWLKQDPVMLRLGSSTYEAHQIVLGRS</sequence>
<dbReference type="Proteomes" id="UP001391051">
    <property type="component" value="Unassembled WGS sequence"/>
</dbReference>
<protein>
    <submittedName>
        <fullName evidence="3">Uncharacterized protein</fullName>
    </submittedName>
</protein>
<feature type="region of interest" description="Disordered" evidence="1">
    <location>
        <begin position="444"/>
        <end position="494"/>
    </location>
</feature>
<evidence type="ECO:0000313" key="4">
    <source>
        <dbReference type="Proteomes" id="UP001391051"/>
    </source>
</evidence>
<feature type="region of interest" description="Disordered" evidence="1">
    <location>
        <begin position="88"/>
        <end position="123"/>
    </location>
</feature>
<keyword evidence="4" id="KW-1185">Reference proteome</keyword>
<name>A0ABR1QMA0_9PEZI</name>
<keyword evidence="2" id="KW-0472">Membrane</keyword>
<keyword evidence="2" id="KW-1133">Transmembrane helix</keyword>
<feature type="compositionally biased region" description="Polar residues" evidence="1">
    <location>
        <begin position="104"/>
        <end position="123"/>
    </location>
</feature>
<dbReference type="RefSeq" id="XP_066703180.1">
    <property type="nucleotide sequence ID" value="XM_066840553.1"/>
</dbReference>
<keyword evidence="2" id="KW-0812">Transmembrane</keyword>
<evidence type="ECO:0000256" key="1">
    <source>
        <dbReference type="SAM" id="MobiDB-lite"/>
    </source>
</evidence>
<reference evidence="3 4" key="1">
    <citation type="submission" date="2023-01" db="EMBL/GenBank/DDBJ databases">
        <title>Analysis of 21 Apiospora genomes using comparative genomics revels a genus with tremendous synthesis potential of carbohydrate active enzymes and secondary metabolites.</title>
        <authorList>
            <person name="Sorensen T."/>
        </authorList>
    </citation>
    <scope>NUCLEOTIDE SEQUENCE [LARGE SCALE GENOMIC DNA]</scope>
    <source>
        <strain evidence="3 4">CBS 24483</strain>
    </source>
</reference>
<dbReference type="EMBL" id="JAQQWE010000003">
    <property type="protein sequence ID" value="KAK7959477.1"/>
    <property type="molecule type" value="Genomic_DNA"/>
</dbReference>
<gene>
    <name evidence="3" type="ORF">PG986_004331</name>
</gene>
<feature type="compositionally biased region" description="Polar residues" evidence="1">
    <location>
        <begin position="482"/>
        <end position="494"/>
    </location>
</feature>
<evidence type="ECO:0000256" key="2">
    <source>
        <dbReference type="SAM" id="Phobius"/>
    </source>
</evidence>
<feature type="compositionally biased region" description="Low complexity" evidence="1">
    <location>
        <begin position="88"/>
        <end position="103"/>
    </location>
</feature>
<proteinExistence type="predicted"/>
<evidence type="ECO:0000313" key="3">
    <source>
        <dbReference type="EMBL" id="KAK7959477.1"/>
    </source>
</evidence>
<accession>A0ABR1QMA0</accession>
<comment type="caution">
    <text evidence="3">The sequence shown here is derived from an EMBL/GenBank/DDBJ whole genome shotgun (WGS) entry which is preliminary data.</text>
</comment>
<feature type="transmembrane region" description="Helical" evidence="2">
    <location>
        <begin position="261"/>
        <end position="287"/>
    </location>
</feature>